<dbReference type="Proteomes" id="UP000242133">
    <property type="component" value="Unassembled WGS sequence"/>
</dbReference>
<keyword evidence="3" id="KW-1185">Reference proteome</keyword>
<evidence type="ECO:0000313" key="2">
    <source>
        <dbReference type="EMBL" id="PSL14911.1"/>
    </source>
</evidence>
<dbReference type="InterPro" id="IPR036071">
    <property type="entry name" value="AMMECR1_dom_sf"/>
</dbReference>
<dbReference type="AlphaFoldDB" id="A0A2P8EZL7"/>
<protein>
    <submittedName>
        <fullName evidence="2">Uncharacterized protein (TIGR00296 family)/AmmeMemoRadiSam system protein A</fullName>
    </submittedName>
</protein>
<comment type="caution">
    <text evidence="2">The sequence shown here is derived from an EMBL/GenBank/DDBJ whole genome shotgun (WGS) entry which is preliminary data.</text>
</comment>
<sequence>MGLMCAIEYGSEERAAILALARQGVCQSVMTGSVALPDVEQMAPFLQPQRASFVTLESIGRLRGCIGSLEPVRPLGHDILHNACGAALHDYRFQVLEAAEPIRISVSILSPLQEMQFTSEEDLLCQLEPGKDGVLLQSGRCRSTFLPVVWTSLSQPEVFMKELKLKAGLPADYWSERVRVWRYRSESFAEAVERPACE</sequence>
<evidence type="ECO:0000313" key="3">
    <source>
        <dbReference type="Proteomes" id="UP000242133"/>
    </source>
</evidence>
<name>A0A2P8EZL7_9GAMM</name>
<dbReference type="PANTHER" id="PTHR13016:SF0">
    <property type="entry name" value="AMME SYNDROME CANDIDATE GENE 1 PROTEIN"/>
    <property type="match status" value="1"/>
</dbReference>
<feature type="domain" description="AMMECR1" evidence="1">
    <location>
        <begin position="12"/>
        <end position="198"/>
    </location>
</feature>
<dbReference type="NCBIfam" id="TIGR00296">
    <property type="entry name" value="TIGR00296 family protein"/>
    <property type="match status" value="1"/>
</dbReference>
<dbReference type="EMBL" id="PYGI01000006">
    <property type="protein sequence ID" value="PSL14911.1"/>
    <property type="molecule type" value="Genomic_DNA"/>
</dbReference>
<dbReference type="Gene3D" id="3.30.700.20">
    <property type="entry name" value="Hypothetical protein ph0010, domain 1"/>
    <property type="match status" value="1"/>
</dbReference>
<dbReference type="OrthoDB" id="9782820at2"/>
<dbReference type="Pfam" id="PF01871">
    <property type="entry name" value="AMMECR1"/>
    <property type="match status" value="1"/>
</dbReference>
<organism evidence="2 3">
    <name type="scientific">Marinobacterium halophilum</name>
    <dbReference type="NCBI Taxonomy" id="267374"/>
    <lineage>
        <taxon>Bacteria</taxon>
        <taxon>Pseudomonadati</taxon>
        <taxon>Pseudomonadota</taxon>
        <taxon>Gammaproteobacteria</taxon>
        <taxon>Oceanospirillales</taxon>
        <taxon>Oceanospirillaceae</taxon>
        <taxon>Marinobacterium</taxon>
    </lineage>
</organism>
<dbReference type="InterPro" id="IPR027623">
    <property type="entry name" value="AmmeMemoSam_A"/>
</dbReference>
<accession>A0A2P8EZL7</accession>
<dbReference type="InterPro" id="IPR002733">
    <property type="entry name" value="AMMECR1_domain"/>
</dbReference>
<dbReference type="InterPro" id="IPR027485">
    <property type="entry name" value="AMMECR1_N"/>
</dbReference>
<dbReference type="PROSITE" id="PS51112">
    <property type="entry name" value="AMMECR1"/>
    <property type="match status" value="1"/>
</dbReference>
<dbReference type="PANTHER" id="PTHR13016">
    <property type="entry name" value="AMMECR1 HOMOLOG"/>
    <property type="match status" value="1"/>
</dbReference>
<proteinExistence type="predicted"/>
<dbReference type="NCBIfam" id="TIGR04335">
    <property type="entry name" value="AmmeMemoSam_A"/>
    <property type="match status" value="1"/>
</dbReference>
<dbReference type="InterPro" id="IPR023473">
    <property type="entry name" value="AMMECR1"/>
</dbReference>
<dbReference type="Gene3D" id="3.30.1490.150">
    <property type="entry name" value="Hypothetical protein ph0010, domain 2"/>
    <property type="match status" value="1"/>
</dbReference>
<evidence type="ECO:0000259" key="1">
    <source>
        <dbReference type="PROSITE" id="PS51112"/>
    </source>
</evidence>
<dbReference type="SUPFAM" id="SSF143447">
    <property type="entry name" value="AMMECR1-like"/>
    <property type="match status" value="1"/>
</dbReference>
<gene>
    <name evidence="2" type="ORF">CLV44_10687</name>
</gene>
<reference evidence="2 3" key="1">
    <citation type="submission" date="2018-03" db="EMBL/GenBank/DDBJ databases">
        <title>Genomic Encyclopedia of Archaeal and Bacterial Type Strains, Phase II (KMG-II): from individual species to whole genera.</title>
        <authorList>
            <person name="Goeker M."/>
        </authorList>
    </citation>
    <scope>NUCLEOTIDE SEQUENCE [LARGE SCALE GENOMIC DNA]</scope>
    <source>
        <strain evidence="2 3">DSM 17586</strain>
    </source>
</reference>